<proteinExistence type="inferred from homology"/>
<protein>
    <submittedName>
        <fullName evidence="6">Site-specific integrase</fullName>
    </submittedName>
</protein>
<dbReference type="Pfam" id="PF00589">
    <property type="entry name" value="Phage_integrase"/>
    <property type="match status" value="1"/>
</dbReference>
<feature type="compositionally biased region" description="Basic and acidic residues" evidence="4">
    <location>
        <begin position="54"/>
        <end position="69"/>
    </location>
</feature>
<sequence length="307" mass="33704">MREPTRTVRDLHDFTTKSLHPRADYSRTSARSRRWQWRPPVCRAGTPRRHHARRPEEDPARRRPADLAIRRVQAGRDPAPRPDLVVGGLHQGRGQAAPEAVRVGHGARDRGGEPGGVAARDPAAAQPDRARARGERGGRRARVSDRAARRRGRDRGGRARGGGCAFLCTLLCLDAGLRLGEATALDWEDVQWDRRSLHVRRSLSPGKHLGPTKSGRSRSVAMSRRLMAELLKAHMGAGRPASGAVALVEHANYRHRAFRRMLKAAGIMQHVTPHGLRDTYASHLLSAGVQLAYVSAQLGHSDVAITA</sequence>
<keyword evidence="2" id="KW-0238">DNA-binding</keyword>
<dbReference type="InterPro" id="IPR011010">
    <property type="entry name" value="DNA_brk_join_enz"/>
</dbReference>
<evidence type="ECO:0000259" key="5">
    <source>
        <dbReference type="PROSITE" id="PS51898"/>
    </source>
</evidence>
<evidence type="ECO:0000313" key="6">
    <source>
        <dbReference type="EMBL" id="TMQ68674.1"/>
    </source>
</evidence>
<dbReference type="PROSITE" id="PS51898">
    <property type="entry name" value="TYR_RECOMBINASE"/>
    <property type="match status" value="1"/>
</dbReference>
<dbReference type="GO" id="GO:0006310">
    <property type="term" value="P:DNA recombination"/>
    <property type="evidence" value="ECO:0007669"/>
    <property type="project" value="UniProtKB-KW"/>
</dbReference>
<dbReference type="SUPFAM" id="SSF56349">
    <property type="entry name" value="DNA breaking-rejoining enzymes"/>
    <property type="match status" value="1"/>
</dbReference>
<name>A0A538TYF3_UNCEI</name>
<dbReference type="PANTHER" id="PTHR30349:SF41">
    <property type="entry name" value="INTEGRASE_RECOMBINASE PROTEIN MJ0367-RELATED"/>
    <property type="match status" value="1"/>
</dbReference>
<evidence type="ECO:0000256" key="1">
    <source>
        <dbReference type="ARBA" id="ARBA00008857"/>
    </source>
</evidence>
<dbReference type="EMBL" id="VBPB01000380">
    <property type="protein sequence ID" value="TMQ68674.1"/>
    <property type="molecule type" value="Genomic_DNA"/>
</dbReference>
<feature type="compositionally biased region" description="Low complexity" evidence="4">
    <location>
        <begin position="118"/>
        <end position="127"/>
    </location>
</feature>
<dbReference type="InterPro" id="IPR002104">
    <property type="entry name" value="Integrase_catalytic"/>
</dbReference>
<feature type="domain" description="Tyr recombinase" evidence="5">
    <location>
        <begin position="139"/>
        <end position="307"/>
    </location>
</feature>
<reference evidence="6 7" key="1">
    <citation type="journal article" date="2019" name="Nat. Microbiol.">
        <title>Mediterranean grassland soil C-N compound turnover is dependent on rainfall and depth, and is mediated by genomically divergent microorganisms.</title>
        <authorList>
            <person name="Diamond S."/>
            <person name="Andeer P.F."/>
            <person name="Li Z."/>
            <person name="Crits-Christoph A."/>
            <person name="Burstein D."/>
            <person name="Anantharaman K."/>
            <person name="Lane K.R."/>
            <person name="Thomas B.C."/>
            <person name="Pan C."/>
            <person name="Northen T.R."/>
            <person name="Banfield J.F."/>
        </authorList>
    </citation>
    <scope>NUCLEOTIDE SEQUENCE [LARGE SCALE GENOMIC DNA]</scope>
    <source>
        <strain evidence="6">WS_11</strain>
    </source>
</reference>
<dbReference type="Proteomes" id="UP000319771">
    <property type="component" value="Unassembled WGS sequence"/>
</dbReference>
<dbReference type="GO" id="GO:0015074">
    <property type="term" value="P:DNA integration"/>
    <property type="evidence" value="ECO:0007669"/>
    <property type="project" value="InterPro"/>
</dbReference>
<feature type="compositionally biased region" description="Basic and acidic residues" evidence="4">
    <location>
        <begin position="1"/>
        <end position="25"/>
    </location>
</feature>
<dbReference type="AlphaFoldDB" id="A0A538TYF3"/>
<evidence type="ECO:0000256" key="4">
    <source>
        <dbReference type="SAM" id="MobiDB-lite"/>
    </source>
</evidence>
<dbReference type="CDD" id="cd01189">
    <property type="entry name" value="INT_ICEBs1_C_like"/>
    <property type="match status" value="1"/>
</dbReference>
<dbReference type="InterPro" id="IPR013762">
    <property type="entry name" value="Integrase-like_cat_sf"/>
</dbReference>
<dbReference type="PANTHER" id="PTHR30349">
    <property type="entry name" value="PHAGE INTEGRASE-RELATED"/>
    <property type="match status" value="1"/>
</dbReference>
<gene>
    <name evidence="6" type="ORF">E6K81_16435</name>
</gene>
<comment type="similarity">
    <text evidence="1">Belongs to the 'phage' integrase family.</text>
</comment>
<accession>A0A538TYF3</accession>
<feature type="compositionally biased region" description="Basic and acidic residues" evidence="4">
    <location>
        <begin position="128"/>
        <end position="147"/>
    </location>
</feature>
<evidence type="ECO:0000256" key="2">
    <source>
        <dbReference type="ARBA" id="ARBA00023125"/>
    </source>
</evidence>
<dbReference type="Gene3D" id="1.10.443.10">
    <property type="entry name" value="Intergrase catalytic core"/>
    <property type="match status" value="1"/>
</dbReference>
<dbReference type="InterPro" id="IPR050090">
    <property type="entry name" value="Tyrosine_recombinase_XerCD"/>
</dbReference>
<keyword evidence="3" id="KW-0233">DNA recombination</keyword>
<dbReference type="GO" id="GO:0003677">
    <property type="term" value="F:DNA binding"/>
    <property type="evidence" value="ECO:0007669"/>
    <property type="project" value="UniProtKB-KW"/>
</dbReference>
<comment type="caution">
    <text evidence="6">The sequence shown here is derived from an EMBL/GenBank/DDBJ whole genome shotgun (WGS) entry which is preliminary data.</text>
</comment>
<evidence type="ECO:0000256" key="3">
    <source>
        <dbReference type="ARBA" id="ARBA00023172"/>
    </source>
</evidence>
<organism evidence="6 7">
    <name type="scientific">Eiseniibacteriota bacterium</name>
    <dbReference type="NCBI Taxonomy" id="2212470"/>
    <lineage>
        <taxon>Bacteria</taxon>
        <taxon>Candidatus Eiseniibacteriota</taxon>
    </lineage>
</organism>
<evidence type="ECO:0000313" key="7">
    <source>
        <dbReference type="Proteomes" id="UP000319771"/>
    </source>
</evidence>
<feature type="region of interest" description="Disordered" evidence="4">
    <location>
        <begin position="1"/>
        <end position="159"/>
    </location>
</feature>